<comment type="caution">
    <text evidence="2">The sequence shown here is derived from an EMBL/GenBank/DDBJ whole genome shotgun (WGS) entry which is preliminary data.</text>
</comment>
<keyword evidence="3" id="KW-1185">Reference proteome</keyword>
<proteinExistence type="predicted"/>
<feature type="signal peptide" evidence="1">
    <location>
        <begin position="1"/>
        <end position="21"/>
    </location>
</feature>
<evidence type="ECO:0000313" key="3">
    <source>
        <dbReference type="Proteomes" id="UP001208771"/>
    </source>
</evidence>
<dbReference type="Proteomes" id="UP001208771">
    <property type="component" value="Unassembled WGS sequence"/>
</dbReference>
<sequence length="83" mass="8848">MKTLVIAAALASTFAASSAFALEPIPGSITYNGQPATKLTASPVGSPLTHSFTDQFGRDVEETYIVTESRDLQLVSRRFLGDN</sequence>
<gene>
    <name evidence="2" type="ORF">NOF55_21860</name>
</gene>
<name>A0AAE3SWT4_9HYPH</name>
<protein>
    <submittedName>
        <fullName evidence="2">Uncharacterized protein</fullName>
    </submittedName>
</protein>
<accession>A0AAE3SWT4</accession>
<evidence type="ECO:0000313" key="2">
    <source>
        <dbReference type="EMBL" id="MCX8999755.1"/>
    </source>
</evidence>
<evidence type="ECO:0000256" key="1">
    <source>
        <dbReference type="SAM" id="SignalP"/>
    </source>
</evidence>
<dbReference type="RefSeq" id="WP_306413257.1">
    <property type="nucleotide sequence ID" value="NZ_JANFPI010000011.1"/>
</dbReference>
<dbReference type="EMBL" id="JANFPI010000011">
    <property type="protein sequence ID" value="MCX8999755.1"/>
    <property type="molecule type" value="Genomic_DNA"/>
</dbReference>
<keyword evidence="1" id="KW-0732">Signal</keyword>
<reference evidence="2" key="1">
    <citation type="submission" date="2022-07" db="EMBL/GenBank/DDBJ databases">
        <title>Ectorhizobium quercum gen.nov., sp. nov.</title>
        <authorList>
            <person name="Ma T."/>
            <person name="Li Y."/>
        </authorList>
    </citation>
    <scope>NUCLEOTIDE SEQUENCE</scope>
    <source>
        <strain evidence="2">BDR2-2</strain>
    </source>
</reference>
<feature type="chain" id="PRO_5042135963" evidence="1">
    <location>
        <begin position="22"/>
        <end position="83"/>
    </location>
</feature>
<organism evidence="2 3">
    <name type="scientific">Ectorhizobium quercum</name>
    <dbReference type="NCBI Taxonomy" id="2965071"/>
    <lineage>
        <taxon>Bacteria</taxon>
        <taxon>Pseudomonadati</taxon>
        <taxon>Pseudomonadota</taxon>
        <taxon>Alphaproteobacteria</taxon>
        <taxon>Hyphomicrobiales</taxon>
        <taxon>Rhizobiaceae</taxon>
        <taxon>Ectorhizobium</taxon>
    </lineage>
</organism>
<dbReference type="AlphaFoldDB" id="A0AAE3SWT4"/>